<dbReference type="Proteomes" id="UP000078540">
    <property type="component" value="Unassembled WGS sequence"/>
</dbReference>
<evidence type="ECO:0000256" key="1">
    <source>
        <dbReference type="SAM" id="MobiDB-lite"/>
    </source>
</evidence>
<feature type="compositionally biased region" description="Polar residues" evidence="1">
    <location>
        <begin position="152"/>
        <end position="175"/>
    </location>
</feature>
<accession>A0A195BTD6</accession>
<evidence type="ECO:0000313" key="3">
    <source>
        <dbReference type="Proteomes" id="UP000078540"/>
    </source>
</evidence>
<protein>
    <submittedName>
        <fullName evidence="2">Uncharacterized protein</fullName>
    </submittedName>
</protein>
<feature type="region of interest" description="Disordered" evidence="1">
    <location>
        <begin position="148"/>
        <end position="182"/>
    </location>
</feature>
<proteinExistence type="predicted"/>
<keyword evidence="3" id="KW-1185">Reference proteome</keyword>
<dbReference type="AlphaFoldDB" id="A0A195BTD6"/>
<dbReference type="EMBL" id="KQ976417">
    <property type="protein sequence ID" value="KYM89696.1"/>
    <property type="molecule type" value="Genomic_DNA"/>
</dbReference>
<organism evidence="2 3">
    <name type="scientific">Atta colombica</name>
    <dbReference type="NCBI Taxonomy" id="520822"/>
    <lineage>
        <taxon>Eukaryota</taxon>
        <taxon>Metazoa</taxon>
        <taxon>Ecdysozoa</taxon>
        <taxon>Arthropoda</taxon>
        <taxon>Hexapoda</taxon>
        <taxon>Insecta</taxon>
        <taxon>Pterygota</taxon>
        <taxon>Neoptera</taxon>
        <taxon>Endopterygota</taxon>
        <taxon>Hymenoptera</taxon>
        <taxon>Apocrita</taxon>
        <taxon>Aculeata</taxon>
        <taxon>Formicoidea</taxon>
        <taxon>Formicidae</taxon>
        <taxon>Myrmicinae</taxon>
        <taxon>Atta</taxon>
    </lineage>
</organism>
<evidence type="ECO:0000313" key="2">
    <source>
        <dbReference type="EMBL" id="KYM89696.1"/>
    </source>
</evidence>
<reference evidence="2 3" key="1">
    <citation type="submission" date="2015-09" db="EMBL/GenBank/DDBJ databases">
        <title>Atta colombica WGS genome.</title>
        <authorList>
            <person name="Nygaard S."/>
            <person name="Hu H."/>
            <person name="Boomsma J."/>
            <person name="Zhang G."/>
        </authorList>
    </citation>
    <scope>NUCLEOTIDE SEQUENCE [LARGE SCALE GENOMIC DNA]</scope>
    <source>
        <strain evidence="2">Treedump-2</strain>
        <tissue evidence="2">Whole body</tissue>
    </source>
</reference>
<name>A0A195BTD6_9HYME</name>
<sequence>MNWRKCRKQRMDKEECTAHGNAAKESKAIDDWRTLAGRAGDLLCIAVSTCKMCAAIESLQILSELKRIAAIFHVHTKYRFDGDCKQKYDLGTCSPPSARKEGPTITGVGTNLRIGEANRRISIEHGKIEHRYEIAKLNGKLENNVRGLNPMSRVQPTSARVGTSGAEFNNPSNNPVDLAMQR</sequence>
<gene>
    <name evidence="2" type="ORF">ALC53_02008</name>
</gene>